<gene>
    <name evidence="5" type="ORF">ABZ510_36275</name>
</gene>
<comment type="cofactor">
    <cofactor evidence="1">
        <name>thiamine diphosphate</name>
        <dbReference type="ChEBI" id="CHEBI:58937"/>
    </cofactor>
</comment>
<evidence type="ECO:0000256" key="3">
    <source>
        <dbReference type="ARBA" id="ARBA00023052"/>
    </source>
</evidence>
<evidence type="ECO:0000313" key="5">
    <source>
        <dbReference type="EMBL" id="MEU1957292.1"/>
    </source>
</evidence>
<evidence type="ECO:0000259" key="4">
    <source>
        <dbReference type="SMART" id="SM00861"/>
    </source>
</evidence>
<dbReference type="SUPFAM" id="SSF52518">
    <property type="entry name" value="Thiamin diphosphate-binding fold (THDP-binding)"/>
    <property type="match status" value="1"/>
</dbReference>
<dbReference type="Pfam" id="PF02779">
    <property type="entry name" value="Transket_pyr"/>
    <property type="match status" value="1"/>
</dbReference>
<dbReference type="Proteomes" id="UP001550628">
    <property type="component" value="Unassembled WGS sequence"/>
</dbReference>
<dbReference type="InterPro" id="IPR009014">
    <property type="entry name" value="Transketo_C/PFOR_II"/>
</dbReference>
<dbReference type="SUPFAM" id="SSF52922">
    <property type="entry name" value="TK C-terminal domain-like"/>
    <property type="match status" value="1"/>
</dbReference>
<accession>A0ABV2X2B5</accession>
<protein>
    <submittedName>
        <fullName evidence="5">Transketolase C-terminal domain-containing protein</fullName>
    </submittedName>
</protein>
<dbReference type="InterPro" id="IPR005475">
    <property type="entry name" value="Transketolase-like_Pyr-bd"/>
</dbReference>
<evidence type="ECO:0000313" key="6">
    <source>
        <dbReference type="Proteomes" id="UP001550628"/>
    </source>
</evidence>
<reference evidence="5 6" key="1">
    <citation type="submission" date="2024-06" db="EMBL/GenBank/DDBJ databases">
        <title>The Natural Products Discovery Center: Release of the First 8490 Sequenced Strains for Exploring Actinobacteria Biosynthetic Diversity.</title>
        <authorList>
            <person name="Kalkreuter E."/>
            <person name="Kautsar S.A."/>
            <person name="Yang D."/>
            <person name="Bader C.D."/>
            <person name="Teijaro C.N."/>
            <person name="Fluegel L."/>
            <person name="Davis C.M."/>
            <person name="Simpson J.R."/>
            <person name="Lauterbach L."/>
            <person name="Steele A.D."/>
            <person name="Gui C."/>
            <person name="Meng S."/>
            <person name="Li G."/>
            <person name="Viehrig K."/>
            <person name="Ye F."/>
            <person name="Su P."/>
            <person name="Kiefer A.F."/>
            <person name="Nichols A."/>
            <person name="Cepeda A.J."/>
            <person name="Yan W."/>
            <person name="Fan B."/>
            <person name="Jiang Y."/>
            <person name="Adhikari A."/>
            <person name="Zheng C.-J."/>
            <person name="Schuster L."/>
            <person name="Cowan T.M."/>
            <person name="Smanski M.J."/>
            <person name="Chevrette M.G."/>
            <person name="De Carvalho L.P.S."/>
            <person name="Shen B."/>
        </authorList>
    </citation>
    <scope>NUCLEOTIDE SEQUENCE [LARGE SCALE GENOMIC DNA]</scope>
    <source>
        <strain evidence="5 6">NPDC019708</strain>
    </source>
</reference>
<keyword evidence="2" id="KW-0560">Oxidoreductase</keyword>
<dbReference type="SMART" id="SM00861">
    <property type="entry name" value="Transket_pyr"/>
    <property type="match status" value="1"/>
</dbReference>
<dbReference type="InterPro" id="IPR029061">
    <property type="entry name" value="THDP-binding"/>
</dbReference>
<sequence>MGTRQMNFLQACSDAFDVALSSDPSVFLLGEDIADPVGGVTKLTKGLSTKFGLDRVRPTPISEQAIIGAAIGAGLAGMRPVAEIMLMDFLGVCLDQLTNHAAKLRYMTGGRTNVPITIRTMVGGGSGNGAQHSQSLESWLTNVPGLKVVCPSNPIDGKGLLLSSIFDDDPCVVMEMSRVIFHKQKMDVPLGDYRVPIGKAKVRRSGADATIITWGRTVNDALLASEDLAAQGIEVEIIDLRTLVPLDLETILTSVAKTKRVVVAHAAVQFGGYGAEIASQITERLFGELAGPVVRLGAPYAPTPAGPLEAEYVPTSEKITAAVRGVLL</sequence>
<dbReference type="RefSeq" id="WP_356960222.1">
    <property type="nucleotide sequence ID" value="NZ_JBEYBD010000051.1"/>
</dbReference>
<dbReference type="CDD" id="cd07036">
    <property type="entry name" value="TPP_PYR_E1-PDHc-beta_like"/>
    <property type="match status" value="1"/>
</dbReference>
<keyword evidence="3" id="KW-0786">Thiamine pyrophosphate</keyword>
<proteinExistence type="predicted"/>
<organism evidence="5 6">
    <name type="scientific">Nocardia rhamnosiphila</name>
    <dbReference type="NCBI Taxonomy" id="426716"/>
    <lineage>
        <taxon>Bacteria</taxon>
        <taxon>Bacillati</taxon>
        <taxon>Actinomycetota</taxon>
        <taxon>Actinomycetes</taxon>
        <taxon>Mycobacteriales</taxon>
        <taxon>Nocardiaceae</taxon>
        <taxon>Nocardia</taxon>
    </lineage>
</organism>
<dbReference type="InterPro" id="IPR033248">
    <property type="entry name" value="Transketolase_C"/>
</dbReference>
<dbReference type="PANTHER" id="PTHR43257">
    <property type="entry name" value="PYRUVATE DEHYDROGENASE E1 COMPONENT BETA SUBUNIT"/>
    <property type="match status" value="1"/>
</dbReference>
<evidence type="ECO:0000256" key="2">
    <source>
        <dbReference type="ARBA" id="ARBA00023002"/>
    </source>
</evidence>
<keyword evidence="6" id="KW-1185">Reference proteome</keyword>
<evidence type="ECO:0000256" key="1">
    <source>
        <dbReference type="ARBA" id="ARBA00001964"/>
    </source>
</evidence>
<comment type="caution">
    <text evidence="5">The sequence shown here is derived from an EMBL/GenBank/DDBJ whole genome shotgun (WGS) entry which is preliminary data.</text>
</comment>
<dbReference type="Gene3D" id="3.40.50.970">
    <property type="match status" value="1"/>
</dbReference>
<name>A0ABV2X2B5_9NOCA</name>
<dbReference type="Pfam" id="PF02780">
    <property type="entry name" value="Transketolase_C"/>
    <property type="match status" value="1"/>
</dbReference>
<dbReference type="EMBL" id="JBEYBF010000062">
    <property type="protein sequence ID" value="MEU1957292.1"/>
    <property type="molecule type" value="Genomic_DNA"/>
</dbReference>
<dbReference type="Gene3D" id="3.40.50.920">
    <property type="match status" value="1"/>
</dbReference>
<dbReference type="PANTHER" id="PTHR43257:SF2">
    <property type="entry name" value="PYRUVATE DEHYDROGENASE E1 COMPONENT SUBUNIT BETA"/>
    <property type="match status" value="1"/>
</dbReference>
<feature type="domain" description="Transketolase-like pyrimidine-binding" evidence="4">
    <location>
        <begin position="6"/>
        <end position="179"/>
    </location>
</feature>